<reference evidence="1 2" key="1">
    <citation type="submission" date="2018-03" db="EMBL/GenBank/DDBJ databases">
        <title>The draft genome of Sphingosinicella sp. GL-C-18.</title>
        <authorList>
            <person name="Liu L."/>
            <person name="Li L."/>
            <person name="Liang L."/>
            <person name="Zhang X."/>
            <person name="Wang T."/>
        </authorList>
    </citation>
    <scope>NUCLEOTIDE SEQUENCE [LARGE SCALE GENOMIC DNA]</scope>
    <source>
        <strain evidence="1 2">GL-C-18</strain>
    </source>
</reference>
<proteinExistence type="predicted"/>
<dbReference type="Proteomes" id="UP000241167">
    <property type="component" value="Unassembled WGS sequence"/>
</dbReference>
<sequence>MLPSFAEDERKVWNPPCPVIPARIARRPDEVPLPRGTLPFAAGMRHPRTYDVLRPIGDIDPLM</sequence>
<evidence type="ECO:0000313" key="2">
    <source>
        <dbReference type="Proteomes" id="UP000241167"/>
    </source>
</evidence>
<dbReference type="EMBL" id="PXYI01000013">
    <property type="protein sequence ID" value="PSJ36497.1"/>
    <property type="molecule type" value="Genomic_DNA"/>
</dbReference>
<gene>
    <name evidence="1" type="ORF">C7I55_25845</name>
</gene>
<organism evidence="1 2">
    <name type="scientific">Allosphingosinicella deserti</name>
    <dbReference type="NCBI Taxonomy" id="2116704"/>
    <lineage>
        <taxon>Bacteria</taxon>
        <taxon>Pseudomonadati</taxon>
        <taxon>Pseudomonadota</taxon>
        <taxon>Alphaproteobacteria</taxon>
        <taxon>Sphingomonadales</taxon>
        <taxon>Sphingomonadaceae</taxon>
        <taxon>Allosphingosinicella</taxon>
    </lineage>
</organism>
<dbReference type="AlphaFoldDB" id="A0A2P7QEU9"/>
<keyword evidence="2" id="KW-1185">Reference proteome</keyword>
<accession>A0A2P7QEU9</accession>
<comment type="caution">
    <text evidence="1">The sequence shown here is derived from an EMBL/GenBank/DDBJ whole genome shotgun (WGS) entry which is preliminary data.</text>
</comment>
<name>A0A2P7QEU9_9SPHN</name>
<evidence type="ECO:0000313" key="1">
    <source>
        <dbReference type="EMBL" id="PSJ36497.1"/>
    </source>
</evidence>
<protein>
    <submittedName>
        <fullName evidence="1">Uncharacterized protein</fullName>
    </submittedName>
</protein>